<dbReference type="PROSITE" id="PS00383">
    <property type="entry name" value="TYR_PHOSPHATASE_1"/>
    <property type="match status" value="1"/>
</dbReference>
<dbReference type="PANTHER" id="PTHR43798:SF33">
    <property type="entry name" value="HYDROLASE, PUTATIVE (AFU_ORTHOLOGUE AFUA_2G14860)-RELATED"/>
    <property type="match status" value="1"/>
</dbReference>
<dbReference type="PANTHER" id="PTHR43798">
    <property type="entry name" value="MONOACYLGLYCEROL LIPASE"/>
    <property type="match status" value="1"/>
</dbReference>
<dbReference type="AlphaFoldDB" id="A0A1Y1V9T2"/>
<organism evidence="2 3">
    <name type="scientific">Piromyces finnis</name>
    <dbReference type="NCBI Taxonomy" id="1754191"/>
    <lineage>
        <taxon>Eukaryota</taxon>
        <taxon>Fungi</taxon>
        <taxon>Fungi incertae sedis</taxon>
        <taxon>Chytridiomycota</taxon>
        <taxon>Chytridiomycota incertae sedis</taxon>
        <taxon>Neocallimastigomycetes</taxon>
        <taxon>Neocallimastigales</taxon>
        <taxon>Neocallimastigaceae</taxon>
        <taxon>Piromyces</taxon>
    </lineage>
</organism>
<dbReference type="GO" id="GO:0016787">
    <property type="term" value="F:hydrolase activity"/>
    <property type="evidence" value="ECO:0007669"/>
    <property type="project" value="UniProtKB-KW"/>
</dbReference>
<proteinExistence type="predicted"/>
<dbReference type="Gene3D" id="3.40.50.1820">
    <property type="entry name" value="alpha/beta hydrolase"/>
    <property type="match status" value="1"/>
</dbReference>
<dbReference type="SUPFAM" id="SSF52799">
    <property type="entry name" value="(Phosphotyrosine protein) phosphatases II"/>
    <property type="match status" value="1"/>
</dbReference>
<dbReference type="OrthoDB" id="428974at2759"/>
<dbReference type="InterPro" id="IPR000387">
    <property type="entry name" value="Tyr_Pase_dom"/>
</dbReference>
<dbReference type="Proteomes" id="UP000193719">
    <property type="component" value="Unassembled WGS sequence"/>
</dbReference>
<dbReference type="InterPro" id="IPR000073">
    <property type="entry name" value="AB_hydrolase_1"/>
</dbReference>
<keyword evidence="2" id="KW-0378">Hydrolase</keyword>
<dbReference type="SMART" id="SM00404">
    <property type="entry name" value="PTPc_motif"/>
    <property type="match status" value="1"/>
</dbReference>
<evidence type="ECO:0000313" key="3">
    <source>
        <dbReference type="Proteomes" id="UP000193719"/>
    </source>
</evidence>
<dbReference type="Pfam" id="PF00561">
    <property type="entry name" value="Abhydrolase_1"/>
    <property type="match status" value="1"/>
</dbReference>
<dbReference type="InterPro" id="IPR050266">
    <property type="entry name" value="AB_hydrolase_sf"/>
</dbReference>
<sequence>MWKLVLSTVAPALIIFFIKKRIKIPEEKIPTFEEDKIIKKNETYITINGLQHRVVYVSHVMKENVPTILFIHGLGGQISQWTSLIQHFSNTANVLAMEQTGNGKSESSPNYACYNTDEFVRNLNQLLTYYPNDNFVLVGHSYGCCLATLLAVKEQNPKIKTIILISPVYGIPKYQVYLKKLIRFVPNEIIAFTRKKDKEGGIHSKSVNRFIHQTAPDELRYKQLCWNSQSTIATFKRTIYGMRFPTLEEYASIKIPVLLIGGKDDLIAPISNITKIKQSISSSQLLADPYIIPNSGHQTIIEKPQLVAAMIQEFVINKVGLTDMDAKVQILKTADMDKWSLKNYDKWKKKVSVSEVMRPSKFRGMKVMRQTDDEHCPKIFSEKYPNVGMVIDLTKDTPPYDFVDLKSRNIIYRKIATVSKVPPPLKIVRTFIDIAKDFWDKYPDKEIAVHCHYGTNRTGFLIACYLIEVLKIPIQEAIEIFAEYRPKGIKHIHFVDELYLRYSEYEKINKNQ</sequence>
<dbReference type="GO" id="GO:0016020">
    <property type="term" value="C:membrane"/>
    <property type="evidence" value="ECO:0007669"/>
    <property type="project" value="TreeGrafter"/>
</dbReference>
<dbReference type="Gene3D" id="3.90.190.10">
    <property type="entry name" value="Protein tyrosine phosphatase superfamily"/>
    <property type="match status" value="1"/>
</dbReference>
<comment type="caution">
    <text evidence="2">The sequence shown here is derived from an EMBL/GenBank/DDBJ whole genome shotgun (WGS) entry which is preliminary data.</text>
</comment>
<name>A0A1Y1V9T2_9FUNG</name>
<dbReference type="InterPro" id="IPR029021">
    <property type="entry name" value="Prot-tyrosine_phosphatase-like"/>
</dbReference>
<dbReference type="InterPro" id="IPR003595">
    <property type="entry name" value="Tyr_Pase_cat"/>
</dbReference>
<dbReference type="PROSITE" id="PS50056">
    <property type="entry name" value="TYR_PHOSPHATASE_2"/>
    <property type="match status" value="1"/>
</dbReference>
<reference evidence="2 3" key="2">
    <citation type="submission" date="2016-08" db="EMBL/GenBank/DDBJ databases">
        <title>Pervasive Adenine N6-methylation of Active Genes in Fungi.</title>
        <authorList>
            <consortium name="DOE Joint Genome Institute"/>
            <person name="Mondo S.J."/>
            <person name="Dannebaum R.O."/>
            <person name="Kuo R.C."/>
            <person name="Labutti K."/>
            <person name="Haridas S."/>
            <person name="Kuo A."/>
            <person name="Salamov A."/>
            <person name="Ahrendt S.R."/>
            <person name="Lipzen A."/>
            <person name="Sullivan W."/>
            <person name="Andreopoulos W.B."/>
            <person name="Clum A."/>
            <person name="Lindquist E."/>
            <person name="Daum C."/>
            <person name="Ramamoorthy G.K."/>
            <person name="Gryganskyi A."/>
            <person name="Culley D."/>
            <person name="Magnuson J.K."/>
            <person name="James T.Y."/>
            <person name="O'Malley M.A."/>
            <person name="Stajich J.E."/>
            <person name="Spatafora J.W."/>
            <person name="Visel A."/>
            <person name="Grigoriev I.V."/>
        </authorList>
    </citation>
    <scope>NUCLEOTIDE SEQUENCE [LARGE SCALE GENOMIC DNA]</scope>
    <source>
        <strain evidence="3">finn</strain>
    </source>
</reference>
<reference evidence="2 3" key="1">
    <citation type="submission" date="2016-08" db="EMBL/GenBank/DDBJ databases">
        <title>Genomes of anaerobic fungi encode conserved fungal cellulosomes for biomass hydrolysis.</title>
        <authorList>
            <consortium name="DOE Joint Genome Institute"/>
            <person name="Haitjema C.H."/>
            <person name="Gilmore S.P."/>
            <person name="Henske J.K."/>
            <person name="Solomon K.V."/>
            <person name="De Groot R."/>
            <person name="Kuo A."/>
            <person name="Mondo S.J."/>
            <person name="Salamov A.A."/>
            <person name="Labutti K."/>
            <person name="Zhao Z."/>
            <person name="Chiniquy J."/>
            <person name="Barry K."/>
            <person name="Brewer H.M."/>
            <person name="Purvine S.O."/>
            <person name="Wright A.T."/>
            <person name="Boxma B."/>
            <person name="Van Alen T."/>
            <person name="Hackstein J.H."/>
            <person name="Baker S.E."/>
            <person name="Grigoriev I.V."/>
            <person name="O'Malley M.A."/>
        </authorList>
    </citation>
    <scope>NUCLEOTIDE SEQUENCE [LARGE SCALE GENOMIC DNA]</scope>
    <source>
        <strain evidence="3">finn</strain>
    </source>
</reference>
<feature type="domain" description="Tyrosine specific protein phosphatases" evidence="1">
    <location>
        <begin position="429"/>
        <end position="490"/>
    </location>
</feature>
<gene>
    <name evidence="2" type="ORF">BCR36DRAFT_326596</name>
</gene>
<dbReference type="InterPro" id="IPR000340">
    <property type="entry name" value="Dual-sp_phosphatase_cat-dom"/>
</dbReference>
<protein>
    <submittedName>
        <fullName evidence="2">Alpha/beta-hydrolase</fullName>
    </submittedName>
</protein>
<dbReference type="InterPro" id="IPR016130">
    <property type="entry name" value="Tyr_Pase_AS"/>
</dbReference>
<dbReference type="InterPro" id="IPR029058">
    <property type="entry name" value="AB_hydrolase_fold"/>
</dbReference>
<keyword evidence="3" id="KW-1185">Reference proteome</keyword>
<dbReference type="STRING" id="1754191.A0A1Y1V9T2"/>
<dbReference type="SUPFAM" id="SSF53474">
    <property type="entry name" value="alpha/beta-Hydrolases"/>
    <property type="match status" value="1"/>
</dbReference>
<dbReference type="EMBL" id="MCFH01000020">
    <property type="protein sequence ID" value="ORX50730.1"/>
    <property type="molecule type" value="Genomic_DNA"/>
</dbReference>
<evidence type="ECO:0000259" key="1">
    <source>
        <dbReference type="PROSITE" id="PS50056"/>
    </source>
</evidence>
<accession>A0A1Y1V9T2</accession>
<dbReference type="Pfam" id="PF00782">
    <property type="entry name" value="DSPc"/>
    <property type="match status" value="1"/>
</dbReference>
<evidence type="ECO:0000313" key="2">
    <source>
        <dbReference type="EMBL" id="ORX50730.1"/>
    </source>
</evidence>